<dbReference type="AlphaFoldDB" id="A0A2S6AI66"/>
<dbReference type="RefSeq" id="WP_104377822.1">
    <property type="nucleotide sequence ID" value="NZ_PSZC01000026.1"/>
</dbReference>
<dbReference type="Gene3D" id="1.10.260.40">
    <property type="entry name" value="lambda repressor-like DNA-binding domains"/>
    <property type="match status" value="1"/>
</dbReference>
<dbReference type="OrthoDB" id="5117551at2"/>
<dbReference type="GO" id="GO:0003677">
    <property type="term" value="F:DNA binding"/>
    <property type="evidence" value="ECO:0007669"/>
    <property type="project" value="InterPro"/>
</dbReference>
<gene>
    <name evidence="2" type="ORF">C5E45_28320</name>
</gene>
<evidence type="ECO:0000256" key="1">
    <source>
        <dbReference type="SAM" id="MobiDB-lite"/>
    </source>
</evidence>
<name>A0A2S6AI66_9NOCA</name>
<proteinExistence type="predicted"/>
<sequence length="195" mass="20829">MDQKTQTLAAVVGENAKRIRGGLRLEDISEAAREYGLKWDTSRVSALERGEVSPNLTTLLALSMALSYVTQAPIGLTDLVAHEGDIRITPKVVLPAEYVAAAVSGEPADQRGSELESSVLAAAIRQAGGLAEQRAAQSLGITGGRFASLCLELWGHAFVAERDRRAGPDANAQRRGQVTREMKAELRQALSHGDN</sequence>
<dbReference type="EMBL" id="PSZC01000026">
    <property type="protein sequence ID" value="PPJ34924.1"/>
    <property type="molecule type" value="Genomic_DNA"/>
</dbReference>
<comment type="caution">
    <text evidence="2">The sequence shown here is derived from an EMBL/GenBank/DDBJ whole genome shotgun (WGS) entry which is preliminary data.</text>
</comment>
<dbReference type="InterPro" id="IPR010982">
    <property type="entry name" value="Lambda_DNA-bd_dom_sf"/>
</dbReference>
<evidence type="ECO:0000313" key="3">
    <source>
        <dbReference type="Proteomes" id="UP000239874"/>
    </source>
</evidence>
<evidence type="ECO:0000313" key="2">
    <source>
        <dbReference type="EMBL" id="PPJ34924.1"/>
    </source>
</evidence>
<accession>A0A2S6AI66</accession>
<protein>
    <submittedName>
        <fullName evidence="2">Uncharacterized protein</fullName>
    </submittedName>
</protein>
<dbReference type="Proteomes" id="UP000239874">
    <property type="component" value="Unassembled WGS sequence"/>
</dbReference>
<feature type="region of interest" description="Disordered" evidence="1">
    <location>
        <begin position="165"/>
        <end position="195"/>
    </location>
</feature>
<reference evidence="2 3" key="1">
    <citation type="submission" date="2018-02" db="EMBL/GenBank/DDBJ databases">
        <title>8 Nocardia nova and 1 Nocardia cyriacigeorgica strain used for evolution to TMP-SMX.</title>
        <authorList>
            <person name="Mehta H."/>
            <person name="Weng J."/>
            <person name="Shamoo Y."/>
        </authorList>
    </citation>
    <scope>NUCLEOTIDE SEQUENCE [LARGE SCALE GENOMIC DNA]</scope>
    <source>
        <strain evidence="2 3">MDA3139</strain>
    </source>
</reference>
<organism evidence="2 3">
    <name type="scientific">Nocardia nova</name>
    <dbReference type="NCBI Taxonomy" id="37330"/>
    <lineage>
        <taxon>Bacteria</taxon>
        <taxon>Bacillati</taxon>
        <taxon>Actinomycetota</taxon>
        <taxon>Actinomycetes</taxon>
        <taxon>Mycobacteriales</taxon>
        <taxon>Nocardiaceae</taxon>
        <taxon>Nocardia</taxon>
    </lineage>
</organism>